<proteinExistence type="predicted"/>
<accession>T0GGY1</accession>
<gene>
    <name evidence="1" type="ORF">LEP1GSC050_3710</name>
</gene>
<sequence length="44" mass="5154">MPVTNFPKYPSYHCKTFWSLIGSYALIKKNFSFEVSPHRTNDSN</sequence>
<reference evidence="1" key="1">
    <citation type="submission" date="2013-05" db="EMBL/GenBank/DDBJ databases">
        <authorList>
            <person name="Harkins D.M."/>
            <person name="Durkin A.S."/>
            <person name="Brinkac L.M."/>
            <person name="Haft D.H."/>
            <person name="Selengut J.D."/>
            <person name="Sanka R."/>
            <person name="DePew J."/>
            <person name="Purushe J."/>
            <person name="Hartskeerl R.A."/>
            <person name="Ahmed A."/>
            <person name="van der Linden H."/>
            <person name="Goris M.G.A."/>
            <person name="Vinetz J.M."/>
            <person name="Sutton G.G."/>
            <person name="Nierman W.C."/>
            <person name="Fouts D.E."/>
        </authorList>
    </citation>
    <scope>NUCLEOTIDE SEQUENCE [LARGE SCALE GENOMIC DNA]</scope>
    <source>
        <strain evidence="1">5399</strain>
    </source>
</reference>
<comment type="caution">
    <text evidence="1">The sequence shown here is derived from an EMBL/GenBank/DDBJ whole genome shotgun (WGS) entry which is preliminary data.</text>
</comment>
<dbReference type="EMBL" id="AHMO02000008">
    <property type="protein sequence ID" value="EQA44663.1"/>
    <property type="molecule type" value="Genomic_DNA"/>
</dbReference>
<evidence type="ECO:0000313" key="1">
    <source>
        <dbReference type="EMBL" id="EQA44663.1"/>
    </source>
</evidence>
<dbReference type="AlphaFoldDB" id="T0GGY1"/>
<name>T0GGY1_9LEPT</name>
<protein>
    <submittedName>
        <fullName evidence="1">Uncharacterized protein</fullName>
    </submittedName>
</protein>
<keyword evidence="2" id="KW-1185">Reference proteome</keyword>
<dbReference type="Proteomes" id="UP000015454">
    <property type="component" value="Unassembled WGS sequence"/>
</dbReference>
<organism evidence="1 2">
    <name type="scientific">Leptospira broomii serovar Hurstbridge str. 5399</name>
    <dbReference type="NCBI Taxonomy" id="1049789"/>
    <lineage>
        <taxon>Bacteria</taxon>
        <taxon>Pseudomonadati</taxon>
        <taxon>Spirochaetota</taxon>
        <taxon>Spirochaetia</taxon>
        <taxon>Leptospirales</taxon>
        <taxon>Leptospiraceae</taxon>
        <taxon>Leptospira</taxon>
    </lineage>
</organism>
<evidence type="ECO:0000313" key="2">
    <source>
        <dbReference type="Proteomes" id="UP000015454"/>
    </source>
</evidence>